<protein>
    <recommendedName>
        <fullName evidence="3">Fimbrillin family protein</fullName>
    </recommendedName>
</protein>
<reference evidence="1 2" key="1">
    <citation type="submission" date="2016-07" db="EMBL/GenBank/DDBJ databases">
        <title>Revisiting the taxonomy of the Elizabethkingia Genus using Whole-Genome Sequencing, Optical Mapping, and MALDI-TOF, along with proposal of three novel Elizabethkingia species: Elizabethkingia bruuniana sp. nov., Elizabethkingia ursingii sp. nov., and Elizabethkingia occulta sp. nov.</title>
        <authorList>
            <person name="Nicholson A.C."/>
        </authorList>
    </citation>
    <scope>NUCLEOTIDE SEQUENCE [LARGE SCALE GENOMIC DNA]</scope>
    <source>
        <strain evidence="1 2">F3201</strain>
    </source>
</reference>
<sequence>MRKSIIGLLGLSLITVFSCRNTNDNIDEGKGPVSININMLGINEADTESLKLASVGKVITQPIKEQIVGEAQYNKDYTIIATLAETPSTNINKPQALASSSQITTAPTPTLLDPNVVYTVMAFDTNGDLKASKSYTRNTQNQSITLDAGKTYTFIVVSYNNTLTPTTRQRIDDTTDYNNISGSSYPDMLYYKVTMEVKYGQQNYLNVVFRHVGILVKMTVDATPEMGQITAIQQGQIVYSGISSLSLNDININTINRMRNSKPSGIFAPVPFQSSEFPNQVVSSTSIIIPSGDADPSNIGVSSFRLQNISINGSVARSQVNIDIPNSKFEPGKSYNVKFTFQPTGIRVGNLIWARGNLAYDWTNKIYYNRYYPQETGSKYKDTDYWNYGSSESPLVPKKIVPYITDAANDPINAITLPIQDPCKLIAGGKWRMPTVSDFGNLGVYKVHNGGNTNGTTDGLPNTTFDGGTIQPNGDINANNFPYVYFDGTNEVGGTSTQLRFYKGGRYYGVVTNTERAAGYQNGGNSIWIPDAAAYMASDAVPFWTGQADQNMRAEMPIIYNGNQSLGSRTFNTMRGTAQRNWSADDRVPIRCVKNVTL</sequence>
<organism evidence="1 2">
    <name type="scientific">Elizabethkingia anophelis</name>
    <dbReference type="NCBI Taxonomy" id="1117645"/>
    <lineage>
        <taxon>Bacteria</taxon>
        <taxon>Pseudomonadati</taxon>
        <taxon>Bacteroidota</taxon>
        <taxon>Flavobacteriia</taxon>
        <taxon>Flavobacteriales</taxon>
        <taxon>Weeksellaceae</taxon>
        <taxon>Elizabethkingia</taxon>
    </lineage>
</organism>
<evidence type="ECO:0008006" key="3">
    <source>
        <dbReference type="Google" id="ProtNLM"/>
    </source>
</evidence>
<name>A0AAU8UZF1_9FLAO</name>
<dbReference type="PROSITE" id="PS51257">
    <property type="entry name" value="PROKAR_LIPOPROTEIN"/>
    <property type="match status" value="1"/>
</dbReference>
<evidence type="ECO:0000313" key="2">
    <source>
        <dbReference type="Proteomes" id="UP000190848"/>
    </source>
</evidence>
<dbReference type="AlphaFoldDB" id="A0AAU8UZF1"/>
<evidence type="ECO:0000313" key="1">
    <source>
        <dbReference type="EMBL" id="AQX03538.1"/>
    </source>
</evidence>
<dbReference type="Proteomes" id="UP000190848">
    <property type="component" value="Chromosome"/>
</dbReference>
<dbReference type="EMBL" id="CP016374">
    <property type="protein sequence ID" value="AQX03538.1"/>
    <property type="molecule type" value="Genomic_DNA"/>
</dbReference>
<accession>A0AAU8UZF1</accession>
<proteinExistence type="predicted"/>
<gene>
    <name evidence="1" type="ORF">BBD32_08305</name>
</gene>